<dbReference type="PANTHER" id="PTHR34666:SF1">
    <property type="entry name" value="OS02G0554800 PROTEIN"/>
    <property type="match status" value="1"/>
</dbReference>
<proteinExistence type="predicted"/>
<feature type="region of interest" description="Disordered" evidence="1">
    <location>
        <begin position="189"/>
        <end position="211"/>
    </location>
</feature>
<evidence type="ECO:0000256" key="1">
    <source>
        <dbReference type="SAM" id="MobiDB-lite"/>
    </source>
</evidence>
<feature type="compositionally biased region" description="Polar residues" evidence="1">
    <location>
        <begin position="160"/>
        <end position="169"/>
    </location>
</feature>
<feature type="non-terminal residue" evidence="2">
    <location>
        <position position="1"/>
    </location>
</feature>
<accession>A0A1D1XT01</accession>
<dbReference type="PANTHER" id="PTHR34666">
    <property type="entry name" value="EXPRESSED PROTEIN"/>
    <property type="match status" value="1"/>
</dbReference>
<feature type="region of interest" description="Disordered" evidence="1">
    <location>
        <begin position="131"/>
        <end position="171"/>
    </location>
</feature>
<dbReference type="AlphaFoldDB" id="A0A1D1XT01"/>
<organism evidence="2">
    <name type="scientific">Anthurium amnicola</name>
    <dbReference type="NCBI Taxonomy" id="1678845"/>
    <lineage>
        <taxon>Eukaryota</taxon>
        <taxon>Viridiplantae</taxon>
        <taxon>Streptophyta</taxon>
        <taxon>Embryophyta</taxon>
        <taxon>Tracheophyta</taxon>
        <taxon>Spermatophyta</taxon>
        <taxon>Magnoliopsida</taxon>
        <taxon>Liliopsida</taxon>
        <taxon>Araceae</taxon>
        <taxon>Pothoideae</taxon>
        <taxon>Potheae</taxon>
        <taxon>Anthurium</taxon>
    </lineage>
</organism>
<sequence length="211" mass="23654">FSSLLFSRQQPNFVEAEEDRRRVRKRQEMDDFSFPAIAMEPDPLRQLPFPHFAASPLWFLSEPKAASRRRSFSSAEDAYAGLHTDQALASTGAHPSSPALSDGARSGRSLENEKMDLLWEDFNEDLARLSHHKRQASDRPGGAGPVSKPSKGNAGATPSRGMTKSSSVVQHRRPSLVVMVRLFKRLFSIQNPRSSRKTRHCDEEQDDAPRV</sequence>
<name>A0A1D1XT01_9ARAE</name>
<evidence type="ECO:0000313" key="2">
    <source>
        <dbReference type="EMBL" id="JAT45519.1"/>
    </source>
</evidence>
<dbReference type="EMBL" id="GDJX01022417">
    <property type="protein sequence ID" value="JAT45519.1"/>
    <property type="molecule type" value="Transcribed_RNA"/>
</dbReference>
<gene>
    <name evidence="2" type="primary">hemL1_1</name>
    <name evidence="2" type="ORF">g.16361</name>
</gene>
<feature type="region of interest" description="Disordered" evidence="1">
    <location>
        <begin position="89"/>
        <end position="108"/>
    </location>
</feature>
<protein>
    <submittedName>
        <fullName evidence="2">Glutamate-1-semialdehyde 2,1-aminomutase 1</fullName>
    </submittedName>
</protein>
<reference evidence="2" key="1">
    <citation type="submission" date="2015-07" db="EMBL/GenBank/DDBJ databases">
        <title>Transcriptome Assembly of Anthurium amnicola.</title>
        <authorList>
            <person name="Suzuki J."/>
        </authorList>
    </citation>
    <scope>NUCLEOTIDE SEQUENCE</scope>
</reference>